<dbReference type="InterPro" id="IPR014710">
    <property type="entry name" value="RmlC-like_jellyroll"/>
</dbReference>
<dbReference type="Gene3D" id="2.60.120.10">
    <property type="entry name" value="Jelly Rolls"/>
    <property type="match status" value="1"/>
</dbReference>
<proteinExistence type="predicted"/>
<dbReference type="GO" id="GO:0005829">
    <property type="term" value="C:cytosol"/>
    <property type="evidence" value="ECO:0007669"/>
    <property type="project" value="TreeGrafter"/>
</dbReference>
<dbReference type="InterPro" id="IPR036390">
    <property type="entry name" value="WH_DNA-bd_sf"/>
</dbReference>
<dbReference type="PANTHER" id="PTHR24567:SF74">
    <property type="entry name" value="HTH-TYPE TRANSCRIPTIONAL REGULATOR ARCR"/>
    <property type="match status" value="1"/>
</dbReference>
<dbReference type="InterPro" id="IPR036388">
    <property type="entry name" value="WH-like_DNA-bd_sf"/>
</dbReference>
<keyword evidence="8" id="KW-1185">Reference proteome</keyword>
<evidence type="ECO:0000259" key="5">
    <source>
        <dbReference type="PROSITE" id="PS50042"/>
    </source>
</evidence>
<name>A0A9W6QN70_9PSEU</name>
<protein>
    <submittedName>
        <fullName evidence="7">Cyclic nucleotide-binding protein</fullName>
    </submittedName>
</protein>
<keyword evidence="2" id="KW-0238">DNA-binding</keyword>
<dbReference type="CDD" id="cd00038">
    <property type="entry name" value="CAP_ED"/>
    <property type="match status" value="1"/>
</dbReference>
<evidence type="ECO:0000313" key="8">
    <source>
        <dbReference type="Proteomes" id="UP001165042"/>
    </source>
</evidence>
<dbReference type="Gene3D" id="1.10.10.10">
    <property type="entry name" value="Winged helix-like DNA-binding domain superfamily/Winged helix DNA-binding domain"/>
    <property type="match status" value="1"/>
</dbReference>
<dbReference type="SUPFAM" id="SSF46785">
    <property type="entry name" value="Winged helix' DNA-binding domain"/>
    <property type="match status" value="1"/>
</dbReference>
<evidence type="ECO:0000256" key="1">
    <source>
        <dbReference type="ARBA" id="ARBA00023015"/>
    </source>
</evidence>
<evidence type="ECO:0000259" key="6">
    <source>
        <dbReference type="PROSITE" id="PS51063"/>
    </source>
</evidence>
<dbReference type="InterPro" id="IPR050397">
    <property type="entry name" value="Env_Response_Regulators"/>
</dbReference>
<evidence type="ECO:0000256" key="3">
    <source>
        <dbReference type="ARBA" id="ARBA00023163"/>
    </source>
</evidence>
<organism evidence="7 8">
    <name type="scientific">Actinokineospora globicatena</name>
    <dbReference type="NCBI Taxonomy" id="103729"/>
    <lineage>
        <taxon>Bacteria</taxon>
        <taxon>Bacillati</taxon>
        <taxon>Actinomycetota</taxon>
        <taxon>Actinomycetes</taxon>
        <taxon>Pseudonocardiales</taxon>
        <taxon>Pseudonocardiaceae</taxon>
        <taxon>Actinokineospora</taxon>
    </lineage>
</organism>
<keyword evidence="3" id="KW-0804">Transcription</keyword>
<dbReference type="RefSeq" id="WP_285612169.1">
    <property type="nucleotide sequence ID" value="NZ_BSSD01000007.1"/>
</dbReference>
<feature type="domain" description="HTH crp-type" evidence="6">
    <location>
        <begin position="133"/>
        <end position="200"/>
    </location>
</feature>
<reference evidence="7" key="1">
    <citation type="submission" date="2023-02" db="EMBL/GenBank/DDBJ databases">
        <title>Actinokineospora globicatena NBRC 15670.</title>
        <authorList>
            <person name="Ichikawa N."/>
            <person name="Sato H."/>
            <person name="Tonouchi N."/>
        </authorList>
    </citation>
    <scope>NUCLEOTIDE SEQUENCE</scope>
    <source>
        <strain evidence="7">NBRC 15670</strain>
    </source>
</reference>
<dbReference type="Pfam" id="PF13545">
    <property type="entry name" value="HTH_Crp_2"/>
    <property type="match status" value="1"/>
</dbReference>
<dbReference type="PANTHER" id="PTHR24567">
    <property type="entry name" value="CRP FAMILY TRANSCRIPTIONAL REGULATORY PROTEIN"/>
    <property type="match status" value="1"/>
</dbReference>
<keyword evidence="1" id="KW-0805">Transcription regulation</keyword>
<dbReference type="GO" id="GO:0003700">
    <property type="term" value="F:DNA-binding transcription factor activity"/>
    <property type="evidence" value="ECO:0007669"/>
    <property type="project" value="TreeGrafter"/>
</dbReference>
<dbReference type="SUPFAM" id="SSF51206">
    <property type="entry name" value="cAMP-binding domain-like"/>
    <property type="match status" value="1"/>
</dbReference>
<dbReference type="InterPro" id="IPR012318">
    <property type="entry name" value="HTH_CRP"/>
</dbReference>
<sequence length="212" mass="21985">MQTFRTLVGARAWAAVVAAGTARAYPPGAALLRQGEPGGQVLALLRGRVRVMVDDGSGAQLLVSVRGPGDLVGELAPAACVARTASVVALDQCTAVALSSAALDAAVAGGGAVREYLRIKLVAMVDQVPVAHASSRARVARLLLEVIDHGDEGDRRVPLSQEAIARALGMARSTVAEQIADLRRCGALRSGPRLVVVDRDELVRRTRSSPTG</sequence>
<keyword evidence="4" id="KW-0732">Signal</keyword>
<dbReference type="PROSITE" id="PS51063">
    <property type="entry name" value="HTH_CRP_2"/>
    <property type="match status" value="1"/>
</dbReference>
<feature type="domain" description="Cyclic nucleotide-binding" evidence="5">
    <location>
        <begin position="16"/>
        <end position="103"/>
    </location>
</feature>
<dbReference type="InterPro" id="IPR018490">
    <property type="entry name" value="cNMP-bd_dom_sf"/>
</dbReference>
<dbReference type="SMART" id="SM00419">
    <property type="entry name" value="HTH_CRP"/>
    <property type="match status" value="1"/>
</dbReference>
<dbReference type="Pfam" id="PF00027">
    <property type="entry name" value="cNMP_binding"/>
    <property type="match status" value="1"/>
</dbReference>
<dbReference type="GO" id="GO:0003677">
    <property type="term" value="F:DNA binding"/>
    <property type="evidence" value="ECO:0007669"/>
    <property type="project" value="UniProtKB-KW"/>
</dbReference>
<dbReference type="PROSITE" id="PS50042">
    <property type="entry name" value="CNMP_BINDING_3"/>
    <property type="match status" value="1"/>
</dbReference>
<comment type="caution">
    <text evidence="7">The sequence shown here is derived from an EMBL/GenBank/DDBJ whole genome shotgun (WGS) entry which is preliminary data.</text>
</comment>
<evidence type="ECO:0000256" key="2">
    <source>
        <dbReference type="ARBA" id="ARBA00023125"/>
    </source>
</evidence>
<evidence type="ECO:0000256" key="4">
    <source>
        <dbReference type="SAM" id="SignalP"/>
    </source>
</evidence>
<gene>
    <name evidence="7" type="ORF">Aglo03_47770</name>
</gene>
<accession>A0A9W6QN70</accession>
<dbReference type="Proteomes" id="UP001165042">
    <property type="component" value="Unassembled WGS sequence"/>
</dbReference>
<evidence type="ECO:0000313" key="7">
    <source>
        <dbReference type="EMBL" id="GLW93961.1"/>
    </source>
</evidence>
<feature type="chain" id="PRO_5040833998" evidence="4">
    <location>
        <begin position="25"/>
        <end position="212"/>
    </location>
</feature>
<dbReference type="EMBL" id="BSSD01000007">
    <property type="protein sequence ID" value="GLW93961.1"/>
    <property type="molecule type" value="Genomic_DNA"/>
</dbReference>
<dbReference type="InterPro" id="IPR000595">
    <property type="entry name" value="cNMP-bd_dom"/>
</dbReference>
<feature type="signal peptide" evidence="4">
    <location>
        <begin position="1"/>
        <end position="24"/>
    </location>
</feature>
<dbReference type="SMART" id="SM00100">
    <property type="entry name" value="cNMP"/>
    <property type="match status" value="1"/>
</dbReference>
<dbReference type="AlphaFoldDB" id="A0A9W6QN70"/>